<proteinExistence type="inferred from homology"/>
<evidence type="ECO:0000256" key="4">
    <source>
        <dbReference type="ARBA" id="ARBA00023242"/>
    </source>
</evidence>
<dbReference type="InterPro" id="IPR032429">
    <property type="entry name" value="Nibrin_BRCT2"/>
</dbReference>
<dbReference type="OrthoDB" id="552194at2759"/>
<evidence type="ECO:0000256" key="5">
    <source>
        <dbReference type="ARBA" id="ARBA00044757"/>
    </source>
</evidence>
<dbReference type="GO" id="GO:0003684">
    <property type="term" value="F:damaged DNA binding"/>
    <property type="evidence" value="ECO:0007669"/>
    <property type="project" value="TreeGrafter"/>
</dbReference>
<comment type="subcellular location">
    <subcellularLocation>
        <location evidence="1">Nucleus</location>
    </subcellularLocation>
</comment>
<dbReference type="SUPFAM" id="SSF49879">
    <property type="entry name" value="SMAD/FHA domain"/>
    <property type="match status" value="1"/>
</dbReference>
<dbReference type="Gene3D" id="3.40.50.10980">
    <property type="entry name" value="Nibrin, BRCT2 domain"/>
    <property type="match status" value="1"/>
</dbReference>
<keyword evidence="9" id="KW-1185">Reference proteome</keyword>
<accession>A0A8H7UE28</accession>
<dbReference type="InterPro" id="IPR008984">
    <property type="entry name" value="SMAD_FHA_dom_sf"/>
</dbReference>
<comment type="caution">
    <text evidence="8">The sequence shown here is derived from an EMBL/GenBank/DDBJ whole genome shotgun (WGS) entry which is preliminary data.</text>
</comment>
<gene>
    <name evidence="8" type="ORF">INT43_005738</name>
</gene>
<feature type="domain" description="FHA" evidence="7">
    <location>
        <begin position="26"/>
        <end position="78"/>
    </location>
</feature>
<organism evidence="8 9">
    <name type="scientific">Mortierella isabellina</name>
    <name type="common">Filamentous fungus</name>
    <name type="synonym">Umbelopsis isabellina</name>
    <dbReference type="NCBI Taxonomy" id="91625"/>
    <lineage>
        <taxon>Eukaryota</taxon>
        <taxon>Fungi</taxon>
        <taxon>Fungi incertae sedis</taxon>
        <taxon>Mucoromycota</taxon>
        <taxon>Mucoromycotina</taxon>
        <taxon>Umbelopsidomycetes</taxon>
        <taxon>Umbelopsidales</taxon>
        <taxon>Umbelopsidaceae</taxon>
        <taxon>Umbelopsis</taxon>
    </lineage>
</organism>
<comment type="similarity">
    <text evidence="5">Belongs to the Nibrin family.</text>
</comment>
<dbReference type="Proteomes" id="UP000654370">
    <property type="component" value="Unassembled WGS sequence"/>
</dbReference>
<dbReference type="InterPro" id="IPR000253">
    <property type="entry name" value="FHA_dom"/>
</dbReference>
<feature type="compositionally biased region" description="Polar residues" evidence="6">
    <location>
        <begin position="329"/>
        <end position="350"/>
    </location>
</feature>
<feature type="compositionally biased region" description="Polar residues" evidence="6">
    <location>
        <begin position="671"/>
        <end position="680"/>
    </location>
</feature>
<name>A0A8H7UE28_MORIS</name>
<feature type="region of interest" description="Disordered" evidence="6">
    <location>
        <begin position="323"/>
        <end position="364"/>
    </location>
</feature>
<evidence type="ECO:0000259" key="7">
    <source>
        <dbReference type="PROSITE" id="PS50006"/>
    </source>
</evidence>
<evidence type="ECO:0000256" key="2">
    <source>
        <dbReference type="ARBA" id="ARBA00022763"/>
    </source>
</evidence>
<evidence type="ECO:0000256" key="6">
    <source>
        <dbReference type="SAM" id="MobiDB-lite"/>
    </source>
</evidence>
<dbReference type="Gene3D" id="2.60.200.20">
    <property type="match status" value="1"/>
</dbReference>
<feature type="region of interest" description="Disordered" evidence="6">
    <location>
        <begin position="671"/>
        <end position="690"/>
    </location>
</feature>
<sequence length="690" mass="77590">MRFYSESADQRLLCPGQAYSVGRRDDDKSVSRQHATFTVKHRKKDSSIMNVLDPTKRSIVVLRDEGAKYGTFVNGSKIPPKRPYELQDNDSVKFGTLTSVWRLTWHPVVICCSGLRSSEKENIYSAALRLGKPTEKALLAIADLCPIIATSWIDKIEEDKDSTDFRLPAINEHQPPYSTICDSLSQKPNFLPMPRRRKILTDMTFYVFSEQQFNRMYPLVSKCQGEITYCKFGSHPWHNKDSIQQVIAKDSKSVLIFPPSESDEDYDAYQSKWKDLFSASQKLGERLIAEVEVGWAIVFGSTEAYCNKYASDPIESSMAFSVAPRDSLEPQTQAKSTAPDNPSTLTSEASTGIVRPQEPIPPSWVLGRVTADDDVAVSEENLPAINAKRSVAERTEDPIGNDSDAIQRSRPRVPKHKLNDFFDAMFDDLDDGPVETTTRSGASVKAKTSNEIAAMSSHSAPAESSQAMPRRAAMNKTLNLDDASSILDPIIDDEIEMDEELDQAANEIQQRYGSEKLQEINDRAYISSDEEVNTMTANNDQPQHRQTHDPAVVVEEEAEDEASISAAIEKQKKSLKASMKRSQEQALEQDNSFVTNPSEHYTTIVVKNLIRPNTARPQQPEIEPQTNVVNYKRFRKAQHQQPSNDMSYIRMLPHDQIHSAVQEVYWLQQNQPQSTGNRPGSQGGEKLMFD</sequence>
<keyword evidence="2" id="KW-0227">DNA damage</keyword>
<evidence type="ECO:0000256" key="1">
    <source>
        <dbReference type="ARBA" id="ARBA00004123"/>
    </source>
</evidence>
<dbReference type="InterPro" id="IPR043014">
    <property type="entry name" value="Nibrin_BRCT2_sf"/>
</dbReference>
<keyword evidence="4" id="KW-0539">Nucleus</keyword>
<evidence type="ECO:0000256" key="3">
    <source>
        <dbReference type="ARBA" id="ARBA00023204"/>
    </source>
</evidence>
<dbReference type="CDD" id="cd22667">
    <property type="entry name" value="FHA_NBN"/>
    <property type="match status" value="1"/>
</dbReference>
<evidence type="ECO:0000313" key="8">
    <source>
        <dbReference type="EMBL" id="KAG2176498.1"/>
    </source>
</evidence>
<protein>
    <recommendedName>
        <fullName evidence="7">FHA domain-containing protein</fullName>
    </recommendedName>
</protein>
<keyword evidence="3" id="KW-0234">DNA repair</keyword>
<dbReference type="PANTHER" id="PTHR12162:SF0">
    <property type="entry name" value="NIBRIN"/>
    <property type="match status" value="1"/>
</dbReference>
<reference evidence="8" key="1">
    <citation type="submission" date="2020-12" db="EMBL/GenBank/DDBJ databases">
        <title>Metabolic potential, ecology and presence of endohyphal bacteria is reflected in genomic diversity of Mucoromycotina.</title>
        <authorList>
            <person name="Muszewska A."/>
            <person name="Okrasinska A."/>
            <person name="Steczkiewicz K."/>
            <person name="Drgas O."/>
            <person name="Orlowska M."/>
            <person name="Perlinska-Lenart U."/>
            <person name="Aleksandrzak-Piekarczyk T."/>
            <person name="Szatraj K."/>
            <person name="Zielenkiewicz U."/>
            <person name="Pilsyk S."/>
            <person name="Malc E."/>
            <person name="Mieczkowski P."/>
            <person name="Kruszewska J.S."/>
            <person name="Biernat P."/>
            <person name="Pawlowska J."/>
        </authorList>
    </citation>
    <scope>NUCLEOTIDE SEQUENCE</scope>
    <source>
        <strain evidence="8">WA0000067209</strain>
    </source>
</reference>
<evidence type="ECO:0000313" key="9">
    <source>
        <dbReference type="Proteomes" id="UP000654370"/>
    </source>
</evidence>
<dbReference type="GO" id="GO:0007095">
    <property type="term" value="P:mitotic G2 DNA damage checkpoint signaling"/>
    <property type="evidence" value="ECO:0007669"/>
    <property type="project" value="InterPro"/>
</dbReference>
<dbReference type="GO" id="GO:0030870">
    <property type="term" value="C:Mre11 complex"/>
    <property type="evidence" value="ECO:0007669"/>
    <property type="project" value="InterPro"/>
</dbReference>
<dbReference type="Pfam" id="PF00498">
    <property type="entry name" value="FHA"/>
    <property type="match status" value="1"/>
</dbReference>
<dbReference type="EMBL" id="JAEPQZ010000010">
    <property type="protein sequence ID" value="KAG2176498.1"/>
    <property type="molecule type" value="Genomic_DNA"/>
</dbReference>
<dbReference type="Pfam" id="PF16508">
    <property type="entry name" value="NIBRIN_BRCT_II"/>
    <property type="match status" value="1"/>
</dbReference>
<dbReference type="AlphaFoldDB" id="A0A8H7UE28"/>
<dbReference type="PROSITE" id="PS50006">
    <property type="entry name" value="FHA_DOMAIN"/>
    <property type="match status" value="1"/>
</dbReference>
<dbReference type="InterPro" id="IPR040227">
    <property type="entry name" value="Nibrin-rel"/>
</dbReference>
<dbReference type="PANTHER" id="PTHR12162">
    <property type="entry name" value="NIBRIN-RELATED"/>
    <property type="match status" value="1"/>
</dbReference>
<dbReference type="GO" id="GO:0000724">
    <property type="term" value="P:double-strand break repair via homologous recombination"/>
    <property type="evidence" value="ECO:0007669"/>
    <property type="project" value="TreeGrafter"/>
</dbReference>